<evidence type="ECO:0000313" key="4">
    <source>
        <dbReference type="Proteomes" id="UP001470230"/>
    </source>
</evidence>
<proteinExistence type="inferred from homology"/>
<sequence>MLFFYLLSYFGKSEYLIDQCVAPLNLPKPLENGTLLQVQVIIRHGARTPGEDFHDSATTQKWYCDVLDSHSPRLNPAPVKFFRNYRDEFDERLIKYKPTCREKDLLTLGMNQHFELGQAYKKLYYEKMNFLPKNINPSFFFARASESDRTLRSAISFIQGMFPPASPNEVIPLVTDNKAAGLMHPKDKWCKKLKGSVEYMHKTEKFKTFFKDFSDKHQKQYENEVSGDWNPSRVKKFCSWVVMTQCTGHQIPTNISQDLQTDCMTLVNYHQFMQHDNDKYKGIASSPFFREMFRIADNLITSEEHYKFVLFSSHDTALAAFLDTLGYNYHDKSAIQVRSHLAFELWEIDGSVYSRYVFNGEPIKIPFLNNKTLFQYAMLKGEMARLGYLNHCFIPEWD</sequence>
<comment type="similarity">
    <text evidence="1">Belongs to the histidine acid phosphatase family.</text>
</comment>
<dbReference type="Gene3D" id="3.40.50.1240">
    <property type="entry name" value="Phosphoglycerate mutase-like"/>
    <property type="match status" value="1"/>
</dbReference>
<dbReference type="InterPro" id="IPR050645">
    <property type="entry name" value="Histidine_acid_phosphatase"/>
</dbReference>
<dbReference type="InterPro" id="IPR033379">
    <property type="entry name" value="Acid_Pase_AS"/>
</dbReference>
<keyword evidence="4" id="KW-1185">Reference proteome</keyword>
<dbReference type="CDD" id="cd07061">
    <property type="entry name" value="HP_HAP_like"/>
    <property type="match status" value="1"/>
</dbReference>
<dbReference type="SUPFAM" id="SSF53254">
    <property type="entry name" value="Phosphoglycerate mutase-like"/>
    <property type="match status" value="1"/>
</dbReference>
<comment type="caution">
    <text evidence="3">The sequence shown here is derived from an EMBL/GenBank/DDBJ whole genome shotgun (WGS) entry which is preliminary data.</text>
</comment>
<dbReference type="PANTHER" id="PTHR11567">
    <property type="entry name" value="ACID PHOSPHATASE-RELATED"/>
    <property type="match status" value="1"/>
</dbReference>
<evidence type="ECO:0008006" key="5">
    <source>
        <dbReference type="Google" id="ProtNLM"/>
    </source>
</evidence>
<organism evidence="3 4">
    <name type="scientific">Tritrichomonas musculus</name>
    <dbReference type="NCBI Taxonomy" id="1915356"/>
    <lineage>
        <taxon>Eukaryota</taxon>
        <taxon>Metamonada</taxon>
        <taxon>Parabasalia</taxon>
        <taxon>Tritrichomonadida</taxon>
        <taxon>Tritrichomonadidae</taxon>
        <taxon>Tritrichomonas</taxon>
    </lineage>
</organism>
<gene>
    <name evidence="3" type="ORF">M9Y10_045222</name>
</gene>
<evidence type="ECO:0000256" key="1">
    <source>
        <dbReference type="ARBA" id="ARBA00005375"/>
    </source>
</evidence>
<evidence type="ECO:0000313" key="3">
    <source>
        <dbReference type="EMBL" id="KAK8882580.1"/>
    </source>
</evidence>
<reference evidence="3 4" key="1">
    <citation type="submission" date="2024-04" db="EMBL/GenBank/DDBJ databases">
        <title>Tritrichomonas musculus Genome.</title>
        <authorList>
            <person name="Alves-Ferreira E."/>
            <person name="Grigg M."/>
            <person name="Lorenzi H."/>
            <person name="Galac M."/>
        </authorList>
    </citation>
    <scope>NUCLEOTIDE SEQUENCE [LARGE SCALE GENOMIC DNA]</scope>
    <source>
        <strain evidence="3 4">EAF2021</strain>
    </source>
</reference>
<dbReference type="InterPro" id="IPR029033">
    <property type="entry name" value="His_PPase_superfam"/>
</dbReference>
<keyword evidence="2" id="KW-0378">Hydrolase</keyword>
<dbReference type="EMBL" id="JAPFFF010000009">
    <property type="protein sequence ID" value="KAK8882580.1"/>
    <property type="molecule type" value="Genomic_DNA"/>
</dbReference>
<protein>
    <recommendedName>
        <fullName evidence="5">Histidine acid phosphatase family protein</fullName>
    </recommendedName>
</protein>
<dbReference type="Proteomes" id="UP001470230">
    <property type="component" value="Unassembled WGS sequence"/>
</dbReference>
<dbReference type="Pfam" id="PF00328">
    <property type="entry name" value="His_Phos_2"/>
    <property type="match status" value="1"/>
</dbReference>
<accession>A0ABR2JUT9</accession>
<dbReference type="PANTHER" id="PTHR11567:SF110">
    <property type="entry name" value="2-PHOSPHOXYLOSE PHOSPHATASE 1"/>
    <property type="match status" value="1"/>
</dbReference>
<dbReference type="InterPro" id="IPR000560">
    <property type="entry name" value="His_Pase_clade-2"/>
</dbReference>
<evidence type="ECO:0000256" key="2">
    <source>
        <dbReference type="ARBA" id="ARBA00022801"/>
    </source>
</evidence>
<dbReference type="PROSITE" id="PS00778">
    <property type="entry name" value="HIS_ACID_PHOSPHAT_2"/>
    <property type="match status" value="1"/>
</dbReference>
<name>A0ABR2JUT9_9EUKA</name>
<dbReference type="PROSITE" id="PS00616">
    <property type="entry name" value="HIS_ACID_PHOSPHAT_1"/>
    <property type="match status" value="1"/>
</dbReference>